<dbReference type="InterPro" id="IPR053139">
    <property type="entry name" value="Surface_bspA-like"/>
</dbReference>
<dbReference type="VEuPathDB" id="AmoebaDB:EIN_075980"/>
<evidence type="ECO:0000313" key="1">
    <source>
        <dbReference type="EMBL" id="ELP84789.1"/>
    </source>
</evidence>
<proteinExistence type="predicted"/>
<dbReference type="Gene3D" id="3.80.10.10">
    <property type="entry name" value="Ribonuclease Inhibitor"/>
    <property type="match status" value="2"/>
</dbReference>
<protein>
    <recommendedName>
        <fullName evidence="3">Leucine rich repeat containing protein BspA family protein</fullName>
    </recommendedName>
</protein>
<dbReference type="InterPro" id="IPR026906">
    <property type="entry name" value="LRR_5"/>
</dbReference>
<dbReference type="KEGG" id="eiv:EIN_075980"/>
<evidence type="ECO:0000313" key="2">
    <source>
        <dbReference type="Proteomes" id="UP000014680"/>
    </source>
</evidence>
<dbReference type="RefSeq" id="XP_004184135.1">
    <property type="nucleotide sequence ID" value="XM_004184087.1"/>
</dbReference>
<dbReference type="OrthoDB" id="25233at2759"/>
<evidence type="ECO:0008006" key="3">
    <source>
        <dbReference type="Google" id="ProtNLM"/>
    </source>
</evidence>
<accession>A0A0A1U1K3</accession>
<name>A0A0A1U1K3_ENTIV</name>
<dbReference type="GeneID" id="14883771"/>
<sequence length="379" mass="44404">MSSKLDAFNFQIVVQYLFFSDDFVNSILVCKKFECVLDRFRYNPIQVRCKRLFPYMETQHLYQLTDPKIFSVKNYVVWYPVCYSHAKSYQNDLTYTFKNIRISNSDLENVDKLEEILNDKHIKIYSANVLNKFDVIEFKVPHHVTLLEDFVFQENLHLEKITLCEGIHTLPQYFCNRCTKLTSINFPSSVTRICESAFSNCGFEKMEIPSSVVYIEDSAFFNCQQLKEMKVSESVKILCASVFENCTNLTYVVLPNDLTKIQMSAFKNCISLEMIKIHENVEHIEKYAFEGCEKIKELMFSANCELEGDDFINCTSLTNLVLPILDGKVKYKYSEYDGNIVQNFYEMFPRVDENLENDLEDTESQNLTDEKVCVLLLFY</sequence>
<dbReference type="SUPFAM" id="SSF52058">
    <property type="entry name" value="L domain-like"/>
    <property type="match status" value="1"/>
</dbReference>
<keyword evidence="2" id="KW-1185">Reference proteome</keyword>
<gene>
    <name evidence="1" type="ORF">EIN_075980</name>
</gene>
<dbReference type="AlphaFoldDB" id="A0A0A1U1K3"/>
<dbReference type="Proteomes" id="UP000014680">
    <property type="component" value="Unassembled WGS sequence"/>
</dbReference>
<organism evidence="1 2">
    <name type="scientific">Entamoeba invadens IP1</name>
    <dbReference type="NCBI Taxonomy" id="370355"/>
    <lineage>
        <taxon>Eukaryota</taxon>
        <taxon>Amoebozoa</taxon>
        <taxon>Evosea</taxon>
        <taxon>Archamoebae</taxon>
        <taxon>Mastigamoebida</taxon>
        <taxon>Entamoebidae</taxon>
        <taxon>Entamoeba</taxon>
    </lineage>
</organism>
<dbReference type="Pfam" id="PF13306">
    <property type="entry name" value="LRR_5"/>
    <property type="match status" value="1"/>
</dbReference>
<reference evidence="1 2" key="1">
    <citation type="submission" date="2012-10" db="EMBL/GenBank/DDBJ databases">
        <authorList>
            <person name="Zafar N."/>
            <person name="Inman J."/>
            <person name="Hall N."/>
            <person name="Lorenzi H."/>
            <person name="Caler E."/>
        </authorList>
    </citation>
    <scope>NUCLEOTIDE SEQUENCE [LARGE SCALE GENOMIC DNA]</scope>
    <source>
        <strain evidence="1 2">IP1</strain>
    </source>
</reference>
<dbReference type="PANTHER" id="PTHR45661:SF3">
    <property type="entry name" value="IG-LIKE DOMAIN-CONTAINING PROTEIN"/>
    <property type="match status" value="1"/>
</dbReference>
<dbReference type="InterPro" id="IPR032675">
    <property type="entry name" value="LRR_dom_sf"/>
</dbReference>
<dbReference type="EMBL" id="KB207107">
    <property type="protein sequence ID" value="ELP84789.1"/>
    <property type="molecule type" value="Genomic_DNA"/>
</dbReference>
<dbReference type="PANTHER" id="PTHR45661">
    <property type="entry name" value="SURFACE ANTIGEN"/>
    <property type="match status" value="1"/>
</dbReference>